<feature type="transmembrane region" description="Helical" evidence="8">
    <location>
        <begin position="312"/>
        <end position="330"/>
    </location>
</feature>
<dbReference type="Pfam" id="PF07690">
    <property type="entry name" value="MFS_1"/>
    <property type="match status" value="1"/>
</dbReference>
<name>A0A0B6D4A0_9GAMM</name>
<feature type="transmembrane region" description="Helical" evidence="8">
    <location>
        <begin position="234"/>
        <end position="256"/>
    </location>
</feature>
<feature type="domain" description="Major facilitator superfamily (MFS) profile" evidence="9">
    <location>
        <begin position="19"/>
        <end position="502"/>
    </location>
</feature>
<feature type="transmembrane region" description="Helical" evidence="8">
    <location>
        <begin position="110"/>
        <end position="131"/>
    </location>
</feature>
<dbReference type="PRINTS" id="PR01036">
    <property type="entry name" value="TCRTETB"/>
</dbReference>
<dbReference type="Proteomes" id="UP000031830">
    <property type="component" value="Chromosome"/>
</dbReference>
<organism evidence="10 11">
    <name type="scientific">Francisella philomiragia</name>
    <dbReference type="NCBI Taxonomy" id="28110"/>
    <lineage>
        <taxon>Bacteria</taxon>
        <taxon>Pseudomonadati</taxon>
        <taxon>Pseudomonadota</taxon>
        <taxon>Gammaproteobacteria</taxon>
        <taxon>Thiotrichales</taxon>
        <taxon>Francisellaceae</taxon>
        <taxon>Francisella</taxon>
    </lineage>
</organism>
<dbReference type="GO" id="GO:0005886">
    <property type="term" value="C:plasma membrane"/>
    <property type="evidence" value="ECO:0007669"/>
    <property type="project" value="UniProtKB-SubCell"/>
</dbReference>
<dbReference type="CDD" id="cd17503">
    <property type="entry name" value="MFS_LmrB_MDR_like"/>
    <property type="match status" value="1"/>
</dbReference>
<dbReference type="PANTHER" id="PTHR42718:SF9">
    <property type="entry name" value="MAJOR FACILITATOR SUPERFAMILY MULTIDRUG TRANSPORTER MFSC"/>
    <property type="match status" value="1"/>
</dbReference>
<dbReference type="InterPro" id="IPR004638">
    <property type="entry name" value="EmrB-like"/>
</dbReference>
<protein>
    <submittedName>
        <fullName evidence="10">Drug resistance MFS transporter, drug:H+ antiporter-2 family protein</fullName>
    </submittedName>
</protein>
<dbReference type="AlphaFoldDB" id="A0A0B6D4A0"/>
<evidence type="ECO:0000313" key="10">
    <source>
        <dbReference type="EMBL" id="AJI53147.1"/>
    </source>
</evidence>
<dbReference type="OrthoDB" id="9812221at2"/>
<evidence type="ECO:0000256" key="6">
    <source>
        <dbReference type="ARBA" id="ARBA00022989"/>
    </source>
</evidence>
<keyword evidence="7 8" id="KW-0472">Membrane</keyword>
<reference evidence="10 11" key="1">
    <citation type="journal article" date="2015" name="Genome Announc.">
        <title>Genome sequencing of 18 francisella strains to aid in assay development and testing.</title>
        <authorList>
            <person name="Johnson S.L."/>
            <person name="Daligault H.E."/>
            <person name="Davenport K.W."/>
            <person name="Coyne S.R."/>
            <person name="Frey K.G."/>
            <person name="Koroleva G.I."/>
            <person name="Broomall S.M."/>
            <person name="Bishop-Lilly K.A."/>
            <person name="Bruce D.C."/>
            <person name="Chertkov O."/>
            <person name="Freitas T."/>
            <person name="Jaissle J."/>
            <person name="Ladner J.T."/>
            <person name="Rosenzweig C.N."/>
            <person name="Gibbons H.S."/>
            <person name="Palacios G.F."/>
            <person name="Redden C.L."/>
            <person name="Xu Y."/>
            <person name="Minogue T.D."/>
            <person name="Chain P.S."/>
        </authorList>
    </citation>
    <scope>NUCLEOTIDE SEQUENCE [LARGE SCALE GENOMIC DNA]</scope>
    <source>
        <strain evidence="10 11">GA01-2794</strain>
    </source>
</reference>
<evidence type="ECO:0000259" key="9">
    <source>
        <dbReference type="PROSITE" id="PS50850"/>
    </source>
</evidence>
<dbReference type="STRING" id="28110.KU46_1899"/>
<dbReference type="InterPro" id="IPR020846">
    <property type="entry name" value="MFS_dom"/>
</dbReference>
<gene>
    <name evidence="10" type="ORF">LA55_1435</name>
</gene>
<dbReference type="NCBIfam" id="TIGR00711">
    <property type="entry name" value="efflux_EmrB"/>
    <property type="match status" value="1"/>
</dbReference>
<keyword evidence="6 8" id="KW-1133">Transmembrane helix</keyword>
<evidence type="ECO:0000256" key="4">
    <source>
        <dbReference type="ARBA" id="ARBA00022475"/>
    </source>
</evidence>
<keyword evidence="5 8" id="KW-0812">Transmembrane</keyword>
<evidence type="ECO:0000256" key="5">
    <source>
        <dbReference type="ARBA" id="ARBA00022692"/>
    </source>
</evidence>
<feature type="transmembrane region" description="Helical" evidence="8">
    <location>
        <begin position="473"/>
        <end position="497"/>
    </location>
</feature>
<dbReference type="SUPFAM" id="SSF103473">
    <property type="entry name" value="MFS general substrate transporter"/>
    <property type="match status" value="1"/>
</dbReference>
<feature type="transmembrane region" description="Helical" evidence="8">
    <location>
        <begin position="18"/>
        <end position="41"/>
    </location>
</feature>
<dbReference type="RefSeq" id="WP_044526536.1">
    <property type="nucleotide sequence ID" value="NZ_CP009440.1"/>
</dbReference>
<feature type="transmembrane region" description="Helical" evidence="8">
    <location>
        <begin position="85"/>
        <end position="104"/>
    </location>
</feature>
<dbReference type="KEGG" id="fpz:LA55_1435"/>
<feature type="transmembrane region" description="Helical" evidence="8">
    <location>
        <begin position="268"/>
        <end position="292"/>
    </location>
</feature>
<dbReference type="PROSITE" id="PS50850">
    <property type="entry name" value="MFS"/>
    <property type="match status" value="1"/>
</dbReference>
<evidence type="ECO:0000313" key="11">
    <source>
        <dbReference type="Proteomes" id="UP000031830"/>
    </source>
</evidence>
<evidence type="ECO:0000256" key="7">
    <source>
        <dbReference type="ARBA" id="ARBA00023136"/>
    </source>
</evidence>
<dbReference type="InterPro" id="IPR036259">
    <property type="entry name" value="MFS_trans_sf"/>
</dbReference>
<comment type="similarity">
    <text evidence="2">Belongs to the major facilitator superfamily. EmrB family.</text>
</comment>
<evidence type="ECO:0000256" key="3">
    <source>
        <dbReference type="ARBA" id="ARBA00022448"/>
    </source>
</evidence>
<sequence>MQTDNTTKIGFWSQKRTIVALAISLLALAEIVDLTIVAVAIPQIMGAIGANVETIADVTTVYIVTAAIFILLSGLIIEKYGIKRVALVSSVIFGISSIMCGLSTSLAEMIVFRAFQGMGGAFLPSVAQTYISTNFRNEEYNKMMTVYSMVIVMGPIIGPVLGGAICENMSWEWIFYVNVPLCIVAFVIIFFMMDATKIKKIKIDYISFGFMAIGVGCLELFIDNGNTNGWFSSIEMIILLSISIVSLGFFIWRGLIYSSVVKFRIFKNFNFILACFLCFMFVLLFSAAMAYLPTMLQQVYGYPVDLAGYITAPRGVAAIFGAVITQNFLVKKLGVRTTISLGMLTFGASCLMQASFSPTASEFDIVLTTAIQGLGMMMFFVPFMSVLVVGVADEDMGDMSGSFNFFRNFGSSVGTAFVATFISRNQQTTYQELSQNISYMNNSFQAWTNTLPIANNTEAIAIAKQQVLHQSSLLSYVNSFYVVGILSLLLAIVPFLLKEPPKDAAVPAMH</sequence>
<feature type="transmembrane region" description="Helical" evidence="8">
    <location>
        <begin position="337"/>
        <end position="357"/>
    </location>
</feature>
<dbReference type="Gene3D" id="1.20.1250.20">
    <property type="entry name" value="MFS general substrate transporter like domains"/>
    <property type="match status" value="1"/>
</dbReference>
<accession>A0A0B6D4A0</accession>
<feature type="transmembrane region" description="Helical" evidence="8">
    <location>
        <begin position="143"/>
        <end position="161"/>
    </location>
</feature>
<dbReference type="EMBL" id="CP009440">
    <property type="protein sequence ID" value="AJI53147.1"/>
    <property type="molecule type" value="Genomic_DNA"/>
</dbReference>
<feature type="transmembrane region" description="Helical" evidence="8">
    <location>
        <begin position="369"/>
        <end position="392"/>
    </location>
</feature>
<evidence type="ECO:0000256" key="1">
    <source>
        <dbReference type="ARBA" id="ARBA00004651"/>
    </source>
</evidence>
<dbReference type="Gene3D" id="1.20.1720.10">
    <property type="entry name" value="Multidrug resistance protein D"/>
    <property type="match status" value="1"/>
</dbReference>
<feature type="transmembrane region" description="Helical" evidence="8">
    <location>
        <begin position="205"/>
        <end position="222"/>
    </location>
</feature>
<dbReference type="InterPro" id="IPR011701">
    <property type="entry name" value="MFS"/>
</dbReference>
<dbReference type="GO" id="GO:0022857">
    <property type="term" value="F:transmembrane transporter activity"/>
    <property type="evidence" value="ECO:0007669"/>
    <property type="project" value="InterPro"/>
</dbReference>
<proteinExistence type="inferred from homology"/>
<evidence type="ECO:0000256" key="8">
    <source>
        <dbReference type="SAM" id="Phobius"/>
    </source>
</evidence>
<evidence type="ECO:0000256" key="2">
    <source>
        <dbReference type="ARBA" id="ARBA00008537"/>
    </source>
</evidence>
<comment type="subcellular location">
    <subcellularLocation>
        <location evidence="1">Cell membrane</location>
        <topology evidence="1">Multi-pass membrane protein</topology>
    </subcellularLocation>
</comment>
<feature type="transmembrane region" description="Helical" evidence="8">
    <location>
        <begin position="173"/>
        <end position="193"/>
    </location>
</feature>
<keyword evidence="3" id="KW-0813">Transport</keyword>
<feature type="transmembrane region" description="Helical" evidence="8">
    <location>
        <begin position="61"/>
        <end position="78"/>
    </location>
</feature>
<dbReference type="PANTHER" id="PTHR42718">
    <property type="entry name" value="MAJOR FACILITATOR SUPERFAMILY MULTIDRUG TRANSPORTER MFSC"/>
    <property type="match status" value="1"/>
</dbReference>
<keyword evidence="4" id="KW-1003">Cell membrane</keyword>